<dbReference type="Pfam" id="PF00854">
    <property type="entry name" value="PTR2"/>
    <property type="match status" value="1"/>
</dbReference>
<keyword evidence="4 7" id="KW-1133">Transmembrane helix</keyword>
<dbReference type="EMBL" id="SZYD01000007">
    <property type="protein sequence ID" value="KAD5803010.1"/>
    <property type="molecule type" value="Genomic_DNA"/>
</dbReference>
<dbReference type="AlphaFoldDB" id="A0A5N6P178"/>
<comment type="subcellular location">
    <subcellularLocation>
        <location evidence="1">Membrane</location>
        <topology evidence="1">Multi-pass membrane protein</topology>
    </subcellularLocation>
</comment>
<evidence type="ECO:0000256" key="5">
    <source>
        <dbReference type="ARBA" id="ARBA00023136"/>
    </source>
</evidence>
<evidence type="ECO:0000313" key="8">
    <source>
        <dbReference type="EMBL" id="KAD5803010.1"/>
    </source>
</evidence>
<dbReference type="InterPro" id="IPR036259">
    <property type="entry name" value="MFS_trans_sf"/>
</dbReference>
<gene>
    <name evidence="8" type="ORF">E3N88_14370</name>
</gene>
<proteinExistence type="inferred from homology"/>
<reference evidence="8 9" key="1">
    <citation type="submission" date="2019-05" db="EMBL/GenBank/DDBJ databases">
        <title>Mikania micrantha, genome provides insights into the molecular mechanism of rapid growth.</title>
        <authorList>
            <person name="Liu B."/>
        </authorList>
    </citation>
    <scope>NUCLEOTIDE SEQUENCE [LARGE SCALE GENOMIC DNA]</scope>
    <source>
        <strain evidence="8">NLD-2019</strain>
        <tissue evidence="8">Leaf</tissue>
    </source>
</reference>
<dbReference type="GO" id="GO:0016020">
    <property type="term" value="C:membrane"/>
    <property type="evidence" value="ECO:0007669"/>
    <property type="project" value="UniProtKB-SubCell"/>
</dbReference>
<keyword evidence="9" id="KW-1185">Reference proteome</keyword>
<comment type="caution">
    <text evidence="8">The sequence shown here is derived from an EMBL/GenBank/DDBJ whole genome shotgun (WGS) entry which is preliminary data.</text>
</comment>
<evidence type="ECO:0000313" key="9">
    <source>
        <dbReference type="Proteomes" id="UP000326396"/>
    </source>
</evidence>
<evidence type="ECO:0000256" key="1">
    <source>
        <dbReference type="ARBA" id="ARBA00004141"/>
    </source>
</evidence>
<organism evidence="8 9">
    <name type="scientific">Mikania micrantha</name>
    <name type="common">bitter vine</name>
    <dbReference type="NCBI Taxonomy" id="192012"/>
    <lineage>
        <taxon>Eukaryota</taxon>
        <taxon>Viridiplantae</taxon>
        <taxon>Streptophyta</taxon>
        <taxon>Embryophyta</taxon>
        <taxon>Tracheophyta</taxon>
        <taxon>Spermatophyta</taxon>
        <taxon>Magnoliopsida</taxon>
        <taxon>eudicotyledons</taxon>
        <taxon>Gunneridae</taxon>
        <taxon>Pentapetalae</taxon>
        <taxon>asterids</taxon>
        <taxon>campanulids</taxon>
        <taxon>Asterales</taxon>
        <taxon>Asteraceae</taxon>
        <taxon>Asteroideae</taxon>
        <taxon>Heliantheae alliance</taxon>
        <taxon>Eupatorieae</taxon>
        <taxon>Mikania</taxon>
    </lineage>
</organism>
<evidence type="ECO:0000256" key="3">
    <source>
        <dbReference type="ARBA" id="ARBA00022692"/>
    </source>
</evidence>
<accession>A0A5N6P178</accession>
<comment type="similarity">
    <text evidence="2">Belongs to the major facilitator superfamily. Proton-dependent oligopeptide transporter (POT/PTR) (TC 2.A.17) family.</text>
</comment>
<feature type="transmembrane region" description="Helical" evidence="7">
    <location>
        <begin position="36"/>
        <end position="56"/>
    </location>
</feature>
<dbReference type="Proteomes" id="UP000326396">
    <property type="component" value="Linkage Group LG15"/>
</dbReference>
<sequence length="420" mass="47057">MGMGIITSIIAMVVAAIVELIRRSLANSNQMVDMSAMWLVPQFALIGITEALNGIGQMEFYYSELPKSMASSAMAIFAVSMTIAALVASLLTNIVDSVTSLGGGSRSGASVSSDHADTDSGVVRRCLIRSSLRETAPLFRVVLLMIIVDWNGDGSPTSIFSSGENLKVSIFDGEVGPSLRFEISPISRAIFKHKHKNLDRVVSLLQDMREVGTNYFMQELKHKVAVQSNLRFSLQSWCGAVAESKLRKSCSQEAVLMYRRIMWTQSAEELMFDQVVIARDCSFFDGTVCLVVRKHNSHNTMLFAIHCKHKHQNLDRGVSLLQDTREVGTSYFMCKNRTFEVEQKHDLFLSPGFTLESEACKETDRSCEFVKQLMPIYYGLFSHSVKLNCQDILMNLYGKLAGKEFAMYVPLKREARRRIF</sequence>
<keyword evidence="3 7" id="KW-0812">Transmembrane</keyword>
<dbReference type="GO" id="GO:0022857">
    <property type="term" value="F:transmembrane transporter activity"/>
    <property type="evidence" value="ECO:0007669"/>
    <property type="project" value="InterPro"/>
</dbReference>
<dbReference type="InterPro" id="IPR000109">
    <property type="entry name" value="POT_fam"/>
</dbReference>
<protein>
    <submittedName>
        <fullName evidence="8">Uncharacterized protein</fullName>
    </submittedName>
</protein>
<evidence type="ECO:0000256" key="2">
    <source>
        <dbReference type="ARBA" id="ARBA00005982"/>
    </source>
</evidence>
<evidence type="ECO:0000256" key="6">
    <source>
        <dbReference type="ARBA" id="ARBA00044504"/>
    </source>
</evidence>
<name>A0A5N6P178_9ASTR</name>
<dbReference type="OrthoDB" id="8904098at2759"/>
<comment type="similarity">
    <text evidence="6">Belongs to the major facilitator superfamily. Phosphate:H(+) symporter (TC 2.A.1.9) family.</text>
</comment>
<feature type="transmembrane region" description="Helical" evidence="7">
    <location>
        <begin position="68"/>
        <end position="91"/>
    </location>
</feature>
<dbReference type="Gene3D" id="1.20.1250.20">
    <property type="entry name" value="MFS general substrate transporter like domains"/>
    <property type="match status" value="1"/>
</dbReference>
<dbReference type="PANTHER" id="PTHR11654">
    <property type="entry name" value="OLIGOPEPTIDE TRANSPORTER-RELATED"/>
    <property type="match status" value="1"/>
</dbReference>
<evidence type="ECO:0000256" key="4">
    <source>
        <dbReference type="ARBA" id="ARBA00022989"/>
    </source>
</evidence>
<evidence type="ECO:0000256" key="7">
    <source>
        <dbReference type="SAM" id="Phobius"/>
    </source>
</evidence>
<keyword evidence="5 7" id="KW-0472">Membrane</keyword>